<feature type="transmembrane region" description="Helical" evidence="5">
    <location>
        <begin position="7"/>
        <end position="29"/>
    </location>
</feature>
<feature type="transmembrane region" description="Helical" evidence="5">
    <location>
        <begin position="120"/>
        <end position="138"/>
    </location>
</feature>
<feature type="transmembrane region" description="Helical" evidence="5">
    <location>
        <begin position="41"/>
        <end position="60"/>
    </location>
</feature>
<dbReference type="GO" id="GO:0022857">
    <property type="term" value="F:transmembrane transporter activity"/>
    <property type="evidence" value="ECO:0007669"/>
    <property type="project" value="TreeGrafter"/>
</dbReference>
<dbReference type="OrthoDB" id="10021397at2759"/>
<comment type="caution">
    <text evidence="6">The sequence shown here is derived from an EMBL/GenBank/DDBJ whole genome shotgun (WGS) entry which is preliminary data.</text>
</comment>
<reference evidence="6" key="1">
    <citation type="submission" date="2019-07" db="EMBL/GenBank/DDBJ databases">
        <title>Hyphodiscus hymeniophilus genome sequencing and assembly.</title>
        <authorList>
            <person name="Kramer G."/>
            <person name="Nodwell J."/>
        </authorList>
    </citation>
    <scope>NUCLEOTIDE SEQUENCE</scope>
    <source>
        <strain evidence="6">ATCC 34498</strain>
    </source>
</reference>
<feature type="transmembrane region" description="Helical" evidence="5">
    <location>
        <begin position="147"/>
        <end position="165"/>
    </location>
</feature>
<feature type="transmembrane region" description="Helical" evidence="5">
    <location>
        <begin position="80"/>
        <end position="100"/>
    </location>
</feature>
<evidence type="ECO:0000256" key="5">
    <source>
        <dbReference type="SAM" id="Phobius"/>
    </source>
</evidence>
<feature type="transmembrane region" description="Helical" evidence="5">
    <location>
        <begin position="283"/>
        <end position="300"/>
    </location>
</feature>
<dbReference type="PANTHER" id="PTHR23501:SF198">
    <property type="entry name" value="AZOLE RESISTANCE PROTEIN 1-RELATED"/>
    <property type="match status" value="1"/>
</dbReference>
<dbReference type="EMBL" id="VNKQ01000007">
    <property type="protein sequence ID" value="KAG0649981.1"/>
    <property type="molecule type" value="Genomic_DNA"/>
</dbReference>
<feature type="transmembrane region" description="Helical" evidence="5">
    <location>
        <begin position="177"/>
        <end position="200"/>
    </location>
</feature>
<dbReference type="Proteomes" id="UP000785200">
    <property type="component" value="Unassembled WGS sequence"/>
</dbReference>
<dbReference type="InterPro" id="IPR036259">
    <property type="entry name" value="MFS_trans_sf"/>
</dbReference>
<sequence length="315" mass="33874">MTLKQKILTIDLLGAGFLICAIICSLPALQWEGTKCLWKNSKVWGCILGFALLIIIFIALQFRRGDRATIPPRIFSQGTVLWSCLFSTFLSMGFYTHIYYLPFYFQAVKGKTVEGSGIRTIPYLASMIVATAVVGTTVQQVGIYKPFMVLGGVIFTIGAGMLYTLRVNPYAGSWIGYQLLSGFGLGCGVQLPFIAVSVVLKKKDLAIGNALAIFFNSLGGAISISIAQNIFSNGLGSNLPEYAPDVSVSGVIGAGATHLRQYVKPEDLAGVIRAYMQALSQSYAMLIAVGGIATICAYFVEWKSIKGKKVTAQAA</sequence>
<name>A0A9P7AY99_9HELO</name>
<evidence type="ECO:0000256" key="4">
    <source>
        <dbReference type="ARBA" id="ARBA00023136"/>
    </source>
</evidence>
<keyword evidence="7" id="KW-1185">Reference proteome</keyword>
<dbReference type="FunFam" id="1.20.1250.20:FF:000196">
    <property type="entry name" value="MFS toxin efflux pump (AflT)"/>
    <property type="match status" value="1"/>
</dbReference>
<evidence type="ECO:0000256" key="2">
    <source>
        <dbReference type="ARBA" id="ARBA00022692"/>
    </source>
</evidence>
<dbReference type="GO" id="GO:0005886">
    <property type="term" value="C:plasma membrane"/>
    <property type="evidence" value="ECO:0007669"/>
    <property type="project" value="TreeGrafter"/>
</dbReference>
<dbReference type="AlphaFoldDB" id="A0A9P7AY99"/>
<accession>A0A9P7AY99</accession>
<evidence type="ECO:0000313" key="7">
    <source>
        <dbReference type="Proteomes" id="UP000785200"/>
    </source>
</evidence>
<keyword evidence="3 5" id="KW-1133">Transmembrane helix</keyword>
<dbReference type="Gene3D" id="1.20.1250.20">
    <property type="entry name" value="MFS general substrate transporter like domains"/>
    <property type="match status" value="1"/>
</dbReference>
<organism evidence="6 7">
    <name type="scientific">Hyphodiscus hymeniophilus</name>
    <dbReference type="NCBI Taxonomy" id="353542"/>
    <lineage>
        <taxon>Eukaryota</taxon>
        <taxon>Fungi</taxon>
        <taxon>Dikarya</taxon>
        <taxon>Ascomycota</taxon>
        <taxon>Pezizomycotina</taxon>
        <taxon>Leotiomycetes</taxon>
        <taxon>Helotiales</taxon>
        <taxon>Hyphodiscaceae</taxon>
        <taxon>Hyphodiscus</taxon>
    </lineage>
</organism>
<protein>
    <submittedName>
        <fullName evidence="6">Efflux pump roqT</fullName>
    </submittedName>
</protein>
<feature type="transmembrane region" description="Helical" evidence="5">
    <location>
        <begin position="212"/>
        <end position="231"/>
    </location>
</feature>
<evidence type="ECO:0000256" key="3">
    <source>
        <dbReference type="ARBA" id="ARBA00022989"/>
    </source>
</evidence>
<proteinExistence type="predicted"/>
<keyword evidence="2 5" id="KW-0812">Transmembrane</keyword>
<evidence type="ECO:0000313" key="6">
    <source>
        <dbReference type="EMBL" id="KAG0649981.1"/>
    </source>
</evidence>
<dbReference type="PANTHER" id="PTHR23501">
    <property type="entry name" value="MAJOR FACILITATOR SUPERFAMILY"/>
    <property type="match status" value="1"/>
</dbReference>
<keyword evidence="4 5" id="KW-0472">Membrane</keyword>
<dbReference type="SUPFAM" id="SSF103473">
    <property type="entry name" value="MFS general substrate transporter"/>
    <property type="match status" value="1"/>
</dbReference>
<comment type="subcellular location">
    <subcellularLocation>
        <location evidence="1">Membrane</location>
        <topology evidence="1">Multi-pass membrane protein</topology>
    </subcellularLocation>
</comment>
<evidence type="ECO:0000256" key="1">
    <source>
        <dbReference type="ARBA" id="ARBA00004141"/>
    </source>
</evidence>
<gene>
    <name evidence="6" type="ORF">D0Z07_3758</name>
</gene>